<dbReference type="GO" id="GO:0055008">
    <property type="term" value="P:cardiac muscle tissue morphogenesis"/>
    <property type="evidence" value="ECO:0007669"/>
    <property type="project" value="TreeGrafter"/>
</dbReference>
<dbReference type="GO" id="GO:0055003">
    <property type="term" value="P:cardiac myofibril assembly"/>
    <property type="evidence" value="ECO:0007669"/>
    <property type="project" value="TreeGrafter"/>
</dbReference>
<dbReference type="GO" id="GO:0031432">
    <property type="term" value="F:titin binding"/>
    <property type="evidence" value="ECO:0007669"/>
    <property type="project" value="TreeGrafter"/>
</dbReference>
<name>A0A9D3M5Y7_ANGAN</name>
<comment type="caution">
    <text evidence="1">The sequence shown here is derived from an EMBL/GenBank/DDBJ whole genome shotgun (WGS) entry which is preliminary data.</text>
</comment>
<dbReference type="GO" id="GO:0030018">
    <property type="term" value="C:Z disc"/>
    <property type="evidence" value="ECO:0007669"/>
    <property type="project" value="TreeGrafter"/>
</dbReference>
<protein>
    <submittedName>
        <fullName evidence="1">Uncharacterized protein</fullName>
    </submittedName>
</protein>
<dbReference type="GO" id="GO:0048769">
    <property type="term" value="P:sarcomerogenesis"/>
    <property type="evidence" value="ECO:0007669"/>
    <property type="project" value="TreeGrafter"/>
</dbReference>
<accession>A0A9D3M5Y7</accession>
<sequence>MHCSNRTHLVNAHCDVAEDNRRDREHYESEWLETRPRGKITLSEHDTVKKESYEQELVTNFRVQRFPEQKIGLTGP</sequence>
<dbReference type="GO" id="GO:0008307">
    <property type="term" value="F:structural constituent of muscle"/>
    <property type="evidence" value="ECO:0007669"/>
    <property type="project" value="TreeGrafter"/>
</dbReference>
<evidence type="ECO:0000313" key="1">
    <source>
        <dbReference type="EMBL" id="KAG5842451.1"/>
    </source>
</evidence>
<dbReference type="EMBL" id="JAFIRN010000009">
    <property type="protein sequence ID" value="KAG5842451.1"/>
    <property type="molecule type" value="Genomic_DNA"/>
</dbReference>
<dbReference type="GO" id="GO:0070080">
    <property type="term" value="F:titin Z domain binding"/>
    <property type="evidence" value="ECO:0007669"/>
    <property type="project" value="TreeGrafter"/>
</dbReference>
<keyword evidence="2" id="KW-1185">Reference proteome</keyword>
<dbReference type="Proteomes" id="UP001044222">
    <property type="component" value="Chromosome 9"/>
</dbReference>
<dbReference type="GO" id="GO:0030240">
    <property type="term" value="P:skeletal muscle thin filament assembly"/>
    <property type="evidence" value="ECO:0007669"/>
    <property type="project" value="TreeGrafter"/>
</dbReference>
<evidence type="ECO:0000313" key="2">
    <source>
        <dbReference type="Proteomes" id="UP001044222"/>
    </source>
</evidence>
<gene>
    <name evidence="1" type="ORF">ANANG_G00177780</name>
</gene>
<dbReference type="PANTHER" id="PTHR15143">
    <property type="entry name" value="TELETHONIN"/>
    <property type="match status" value="1"/>
</dbReference>
<proteinExistence type="predicted"/>
<dbReference type="GO" id="GO:0035995">
    <property type="term" value="P:detection of muscle stretch"/>
    <property type="evidence" value="ECO:0007669"/>
    <property type="project" value="TreeGrafter"/>
</dbReference>
<dbReference type="Pfam" id="PF09470">
    <property type="entry name" value="Telethonin"/>
    <property type="match status" value="1"/>
</dbReference>
<dbReference type="GO" id="GO:0003009">
    <property type="term" value="P:skeletal muscle contraction"/>
    <property type="evidence" value="ECO:0007669"/>
    <property type="project" value="TreeGrafter"/>
</dbReference>
<dbReference type="InterPro" id="IPR015667">
    <property type="entry name" value="Telethonin"/>
</dbReference>
<dbReference type="AlphaFoldDB" id="A0A9D3M5Y7"/>
<dbReference type="PANTHER" id="PTHR15143:SF0">
    <property type="entry name" value="TELETHONIN"/>
    <property type="match status" value="1"/>
</dbReference>
<dbReference type="Gene3D" id="2.20.160.10">
    <property type="entry name" value="titin domain like"/>
    <property type="match status" value="1"/>
</dbReference>
<dbReference type="GO" id="GO:0030241">
    <property type="term" value="P:skeletal muscle myosin thick filament assembly"/>
    <property type="evidence" value="ECO:0007669"/>
    <property type="project" value="TreeGrafter"/>
</dbReference>
<dbReference type="InterPro" id="IPR023111">
    <property type="entry name" value="Titin-like_dom_sf"/>
</dbReference>
<reference evidence="1" key="1">
    <citation type="submission" date="2021-01" db="EMBL/GenBank/DDBJ databases">
        <title>A chromosome-scale assembly of European eel, Anguilla anguilla.</title>
        <authorList>
            <person name="Henkel C."/>
            <person name="Jong-Raadsen S.A."/>
            <person name="Dufour S."/>
            <person name="Weltzien F.-A."/>
            <person name="Palstra A.P."/>
            <person name="Pelster B."/>
            <person name="Spaink H.P."/>
            <person name="Van Den Thillart G.E."/>
            <person name="Jansen H."/>
            <person name="Zahm M."/>
            <person name="Klopp C."/>
            <person name="Cedric C."/>
            <person name="Louis A."/>
            <person name="Berthelot C."/>
            <person name="Parey E."/>
            <person name="Roest Crollius H."/>
            <person name="Montfort J."/>
            <person name="Robinson-Rechavi M."/>
            <person name="Bucao C."/>
            <person name="Bouchez O."/>
            <person name="Gislard M."/>
            <person name="Lluch J."/>
            <person name="Milhes M."/>
            <person name="Lampietro C."/>
            <person name="Lopez Roques C."/>
            <person name="Donnadieu C."/>
            <person name="Braasch I."/>
            <person name="Desvignes T."/>
            <person name="Postlethwait J."/>
            <person name="Bobe J."/>
            <person name="Guiguen Y."/>
            <person name="Dirks R."/>
        </authorList>
    </citation>
    <scope>NUCLEOTIDE SEQUENCE</scope>
    <source>
        <strain evidence="1">Tag_6206</strain>
        <tissue evidence="1">Liver</tissue>
    </source>
</reference>
<dbReference type="GO" id="GO:0030674">
    <property type="term" value="F:protein-macromolecule adaptor activity"/>
    <property type="evidence" value="ECO:0007669"/>
    <property type="project" value="TreeGrafter"/>
</dbReference>
<dbReference type="GO" id="GO:0060048">
    <property type="term" value="P:cardiac muscle contraction"/>
    <property type="evidence" value="ECO:0007669"/>
    <property type="project" value="TreeGrafter"/>
</dbReference>
<organism evidence="1 2">
    <name type="scientific">Anguilla anguilla</name>
    <name type="common">European freshwater eel</name>
    <name type="synonym">Muraena anguilla</name>
    <dbReference type="NCBI Taxonomy" id="7936"/>
    <lineage>
        <taxon>Eukaryota</taxon>
        <taxon>Metazoa</taxon>
        <taxon>Chordata</taxon>
        <taxon>Craniata</taxon>
        <taxon>Vertebrata</taxon>
        <taxon>Euteleostomi</taxon>
        <taxon>Actinopterygii</taxon>
        <taxon>Neopterygii</taxon>
        <taxon>Teleostei</taxon>
        <taxon>Anguilliformes</taxon>
        <taxon>Anguillidae</taxon>
        <taxon>Anguilla</taxon>
    </lineage>
</organism>